<protein>
    <submittedName>
        <fullName evidence="1">Uncharacterized protein</fullName>
    </submittedName>
</protein>
<organism evidence="1 2">
    <name type="scientific">Violaceomyces palustris</name>
    <dbReference type="NCBI Taxonomy" id="1673888"/>
    <lineage>
        <taxon>Eukaryota</taxon>
        <taxon>Fungi</taxon>
        <taxon>Dikarya</taxon>
        <taxon>Basidiomycota</taxon>
        <taxon>Ustilaginomycotina</taxon>
        <taxon>Ustilaginomycetes</taxon>
        <taxon>Violaceomycetales</taxon>
        <taxon>Violaceomycetaceae</taxon>
        <taxon>Violaceomyces</taxon>
    </lineage>
</organism>
<evidence type="ECO:0000313" key="2">
    <source>
        <dbReference type="Proteomes" id="UP000245626"/>
    </source>
</evidence>
<evidence type="ECO:0000313" key="1">
    <source>
        <dbReference type="EMBL" id="PWN47818.1"/>
    </source>
</evidence>
<accession>A0ACD0NPT0</accession>
<dbReference type="Proteomes" id="UP000245626">
    <property type="component" value="Unassembled WGS sequence"/>
</dbReference>
<name>A0ACD0NPT0_9BASI</name>
<reference evidence="1 2" key="1">
    <citation type="journal article" date="2018" name="Mol. Biol. Evol.">
        <title>Broad Genomic Sampling Reveals a Smut Pathogenic Ancestry of the Fungal Clade Ustilaginomycotina.</title>
        <authorList>
            <person name="Kijpornyongpan T."/>
            <person name="Mondo S.J."/>
            <person name="Barry K."/>
            <person name="Sandor L."/>
            <person name="Lee J."/>
            <person name="Lipzen A."/>
            <person name="Pangilinan J."/>
            <person name="LaButti K."/>
            <person name="Hainaut M."/>
            <person name="Henrissat B."/>
            <person name="Grigoriev I.V."/>
            <person name="Spatafora J.W."/>
            <person name="Aime M.C."/>
        </authorList>
    </citation>
    <scope>NUCLEOTIDE SEQUENCE [LARGE SCALE GENOMIC DNA]</scope>
    <source>
        <strain evidence="1 2">SA 807</strain>
    </source>
</reference>
<gene>
    <name evidence="1" type="ORF">IE53DRAFT_390028</name>
</gene>
<proteinExistence type="predicted"/>
<sequence length="138" mass="15843">MANSSASSSPRPSQKADDPEEKGPRTEDNNNTLRQRHLQQQQPNRSKPSPSSSGWISSPLRKLELEAFKLYRNVWATFAFGMLEPWEIVLIITVASIITLLLWYSLLYHFPSHIRTVVRRAAYYIYGSAHHHPQADQL</sequence>
<keyword evidence="2" id="KW-1185">Reference proteome</keyword>
<dbReference type="EMBL" id="KZ820331">
    <property type="protein sequence ID" value="PWN47818.1"/>
    <property type="molecule type" value="Genomic_DNA"/>
</dbReference>